<dbReference type="InterPro" id="IPR009902">
    <property type="entry name" value="DUF1442"/>
</dbReference>
<evidence type="ECO:0000313" key="1">
    <source>
        <dbReference type="EMBL" id="MQM07536.1"/>
    </source>
</evidence>
<organism evidence="1 2">
    <name type="scientific">Colocasia esculenta</name>
    <name type="common">Wild taro</name>
    <name type="synonym">Arum esculentum</name>
    <dbReference type="NCBI Taxonomy" id="4460"/>
    <lineage>
        <taxon>Eukaryota</taxon>
        <taxon>Viridiplantae</taxon>
        <taxon>Streptophyta</taxon>
        <taxon>Embryophyta</taxon>
        <taxon>Tracheophyta</taxon>
        <taxon>Spermatophyta</taxon>
        <taxon>Magnoliopsida</taxon>
        <taxon>Liliopsida</taxon>
        <taxon>Araceae</taxon>
        <taxon>Aroideae</taxon>
        <taxon>Colocasieae</taxon>
        <taxon>Colocasia</taxon>
    </lineage>
</organism>
<dbReference type="OrthoDB" id="774871at2759"/>
<dbReference type="Pfam" id="PF07279">
    <property type="entry name" value="DUF1442"/>
    <property type="match status" value="1"/>
</dbReference>
<dbReference type="EMBL" id="NMUH01003893">
    <property type="protein sequence ID" value="MQM07536.1"/>
    <property type="molecule type" value="Genomic_DNA"/>
</dbReference>
<name>A0A843WIJ9_COLES</name>
<protein>
    <submittedName>
        <fullName evidence="1">Uncharacterized protein</fullName>
    </submittedName>
</protein>
<dbReference type="Proteomes" id="UP000652761">
    <property type="component" value="Unassembled WGS sequence"/>
</dbReference>
<sequence length="229" mass="25657">MKILSCVRSIRGRQCKDEQERRHDLSKSIEPEMNEFISALAAGMSAQLIVEVSTEASKSTIALAAAARQTGGRLVCILPEPDTLEESKEAIEESGLLDMVEFMVGDPYKLLPKYENIDFSLVDCKMESNKGLLSVLDVNPNRAVVVANHLEGCWEGLYREVKAHKGKRGEVRTMKHPIGNRLEVTVIGEGDGFRRVIPTNKQRPSKSRWVMKVDEESGEEHIFRVPQSH</sequence>
<dbReference type="SUPFAM" id="SSF53335">
    <property type="entry name" value="S-adenosyl-L-methionine-dependent methyltransferases"/>
    <property type="match status" value="1"/>
</dbReference>
<gene>
    <name evidence="1" type="ORF">Taro_040373</name>
</gene>
<dbReference type="InterPro" id="IPR029063">
    <property type="entry name" value="SAM-dependent_MTases_sf"/>
</dbReference>
<dbReference type="PANTHER" id="PTHR33593:SF1">
    <property type="entry name" value="DUF1442 FAMILY PROTEIN"/>
    <property type="match status" value="1"/>
</dbReference>
<dbReference type="AlphaFoldDB" id="A0A843WIJ9"/>
<reference evidence="1" key="1">
    <citation type="submission" date="2017-07" db="EMBL/GenBank/DDBJ databases">
        <title>Taro Niue Genome Assembly and Annotation.</title>
        <authorList>
            <person name="Atibalentja N."/>
            <person name="Keating K."/>
            <person name="Fields C.J."/>
        </authorList>
    </citation>
    <scope>NUCLEOTIDE SEQUENCE</scope>
    <source>
        <strain evidence="1">Niue_2</strain>
        <tissue evidence="1">Leaf</tissue>
    </source>
</reference>
<proteinExistence type="predicted"/>
<evidence type="ECO:0000313" key="2">
    <source>
        <dbReference type="Proteomes" id="UP000652761"/>
    </source>
</evidence>
<accession>A0A843WIJ9</accession>
<dbReference type="PANTHER" id="PTHR33593">
    <property type="entry name" value="DUF1442 FAMILY PROTEIN"/>
    <property type="match status" value="1"/>
</dbReference>
<keyword evidence="2" id="KW-1185">Reference proteome</keyword>
<comment type="caution">
    <text evidence="1">The sequence shown here is derived from an EMBL/GenBank/DDBJ whole genome shotgun (WGS) entry which is preliminary data.</text>
</comment>
<dbReference type="Gene3D" id="3.40.50.150">
    <property type="entry name" value="Vaccinia Virus protein VP39"/>
    <property type="match status" value="1"/>
</dbReference>